<proteinExistence type="predicted"/>
<evidence type="ECO:0000313" key="3">
    <source>
        <dbReference type="Proteomes" id="UP001358417"/>
    </source>
</evidence>
<dbReference type="EMBL" id="JAVRRD010000005">
    <property type="protein sequence ID" value="KAK5058952.1"/>
    <property type="molecule type" value="Genomic_DNA"/>
</dbReference>
<comment type="caution">
    <text evidence="2">The sequence shown here is derived from an EMBL/GenBank/DDBJ whole genome shotgun (WGS) entry which is preliminary data.</text>
</comment>
<feature type="compositionally biased region" description="Basic and acidic residues" evidence="1">
    <location>
        <begin position="56"/>
        <end position="68"/>
    </location>
</feature>
<keyword evidence="3" id="KW-1185">Reference proteome</keyword>
<dbReference type="AlphaFoldDB" id="A0AAV9NIH9"/>
<dbReference type="RefSeq" id="XP_064709475.1">
    <property type="nucleotide sequence ID" value="XM_064854749.1"/>
</dbReference>
<feature type="compositionally biased region" description="Polar residues" evidence="1">
    <location>
        <begin position="69"/>
        <end position="84"/>
    </location>
</feature>
<accession>A0AAV9NIH9</accession>
<sequence>MADQSYDDRYKEIHLTNSTKAMREKYPDLYPKGNANQFEHKFKEKVRENFSYPAQKTERNMEKGDAVTKDSNNAAKNRAENQIQGRDFAYAKDDPKHWTSRSR</sequence>
<evidence type="ECO:0000313" key="2">
    <source>
        <dbReference type="EMBL" id="KAK5058952.1"/>
    </source>
</evidence>
<gene>
    <name evidence="2" type="ORF">LTR84_011216</name>
</gene>
<dbReference type="Proteomes" id="UP001358417">
    <property type="component" value="Unassembled WGS sequence"/>
</dbReference>
<dbReference type="GeneID" id="89979370"/>
<evidence type="ECO:0000256" key="1">
    <source>
        <dbReference type="SAM" id="MobiDB-lite"/>
    </source>
</evidence>
<protein>
    <submittedName>
        <fullName evidence="2">Uncharacterized protein</fullName>
    </submittedName>
</protein>
<reference evidence="2 3" key="1">
    <citation type="submission" date="2023-08" db="EMBL/GenBank/DDBJ databases">
        <title>Black Yeasts Isolated from many extreme environments.</title>
        <authorList>
            <person name="Coleine C."/>
            <person name="Stajich J.E."/>
            <person name="Selbmann L."/>
        </authorList>
    </citation>
    <scope>NUCLEOTIDE SEQUENCE [LARGE SCALE GENOMIC DNA]</scope>
    <source>
        <strain evidence="2 3">CCFEE 5792</strain>
    </source>
</reference>
<feature type="region of interest" description="Disordered" evidence="1">
    <location>
        <begin position="54"/>
        <end position="103"/>
    </location>
</feature>
<organism evidence="2 3">
    <name type="scientific">Exophiala bonariae</name>
    <dbReference type="NCBI Taxonomy" id="1690606"/>
    <lineage>
        <taxon>Eukaryota</taxon>
        <taxon>Fungi</taxon>
        <taxon>Dikarya</taxon>
        <taxon>Ascomycota</taxon>
        <taxon>Pezizomycotina</taxon>
        <taxon>Eurotiomycetes</taxon>
        <taxon>Chaetothyriomycetidae</taxon>
        <taxon>Chaetothyriales</taxon>
        <taxon>Herpotrichiellaceae</taxon>
        <taxon>Exophiala</taxon>
    </lineage>
</organism>
<name>A0AAV9NIH9_9EURO</name>